<organism evidence="2 3">
    <name type="scientific">Penicillium cf. viridicatum</name>
    <dbReference type="NCBI Taxonomy" id="2972119"/>
    <lineage>
        <taxon>Eukaryota</taxon>
        <taxon>Fungi</taxon>
        <taxon>Dikarya</taxon>
        <taxon>Ascomycota</taxon>
        <taxon>Pezizomycotina</taxon>
        <taxon>Eurotiomycetes</taxon>
        <taxon>Eurotiomycetidae</taxon>
        <taxon>Eurotiales</taxon>
        <taxon>Aspergillaceae</taxon>
        <taxon>Penicillium</taxon>
    </lineage>
</organism>
<dbReference type="Gene3D" id="1.50.10.10">
    <property type="match status" value="1"/>
</dbReference>
<dbReference type="GO" id="GO:0003824">
    <property type="term" value="F:catalytic activity"/>
    <property type="evidence" value="ECO:0007669"/>
    <property type="project" value="UniProtKB-ARBA"/>
</dbReference>
<comment type="caution">
    <text evidence="2">The sequence shown here is derived from an EMBL/GenBank/DDBJ whole genome shotgun (WGS) entry which is preliminary data.</text>
</comment>
<dbReference type="PANTHER" id="PTHR34987">
    <property type="entry name" value="C, PUTATIVE (AFU_ORTHOLOGUE AFUA_3G02880)-RELATED"/>
    <property type="match status" value="1"/>
</dbReference>
<dbReference type="InterPro" id="IPR008928">
    <property type="entry name" value="6-hairpin_glycosidase_sf"/>
</dbReference>
<name>A0A9W9JFW3_9EURO</name>
<feature type="region of interest" description="Disordered" evidence="1">
    <location>
        <begin position="176"/>
        <end position="197"/>
    </location>
</feature>
<proteinExistence type="predicted"/>
<evidence type="ECO:0000313" key="3">
    <source>
        <dbReference type="Proteomes" id="UP001150942"/>
    </source>
</evidence>
<keyword evidence="3" id="KW-1185">Reference proteome</keyword>
<reference evidence="2" key="1">
    <citation type="submission" date="2022-11" db="EMBL/GenBank/DDBJ databases">
        <authorList>
            <person name="Petersen C."/>
        </authorList>
    </citation>
    <scope>NUCLEOTIDE SEQUENCE</scope>
    <source>
        <strain evidence="2">IBT 20477</strain>
    </source>
</reference>
<sequence length="197" mass="21164">MRSIIPFFFAVPYAEYIYAPSLRTLTPPAAVGVNGSVTAPASLTNANEIRPAVFNGPSSVTFHFQKNVAGIVSIDVASGPAISPSHWKRSAVRVALELLLGLQKEDGRLLYASLPFADTVSFTYHCHSLNGLALYYLYSGDLDWLSRYWNHFKLGINYALSSVDATGPANITSSSDGLRFGMGGHPTPSSTMSSTKA</sequence>
<dbReference type="AlphaFoldDB" id="A0A9W9JFW3"/>
<accession>A0A9W9JFW3</accession>
<protein>
    <submittedName>
        <fullName evidence="2">Uncharacterized protein</fullName>
    </submittedName>
</protein>
<evidence type="ECO:0000313" key="2">
    <source>
        <dbReference type="EMBL" id="KAJ5196190.1"/>
    </source>
</evidence>
<dbReference type="OrthoDB" id="10036721at2759"/>
<dbReference type="SUPFAM" id="SSF48208">
    <property type="entry name" value="Six-hairpin glycosidases"/>
    <property type="match status" value="1"/>
</dbReference>
<dbReference type="InterPro" id="IPR012341">
    <property type="entry name" value="6hp_glycosidase-like_sf"/>
</dbReference>
<feature type="compositionally biased region" description="Polar residues" evidence="1">
    <location>
        <begin position="187"/>
        <end position="197"/>
    </location>
</feature>
<evidence type="ECO:0000256" key="1">
    <source>
        <dbReference type="SAM" id="MobiDB-lite"/>
    </source>
</evidence>
<reference evidence="2" key="2">
    <citation type="journal article" date="2023" name="IMA Fungus">
        <title>Comparative genomic study of the Penicillium genus elucidates a diverse pangenome and 15 lateral gene transfer events.</title>
        <authorList>
            <person name="Petersen C."/>
            <person name="Sorensen T."/>
            <person name="Nielsen M.R."/>
            <person name="Sondergaard T.E."/>
            <person name="Sorensen J.L."/>
            <person name="Fitzpatrick D.A."/>
            <person name="Frisvad J.C."/>
            <person name="Nielsen K.L."/>
        </authorList>
    </citation>
    <scope>NUCLEOTIDE SEQUENCE</scope>
    <source>
        <strain evidence="2">IBT 20477</strain>
    </source>
</reference>
<dbReference type="GO" id="GO:0005975">
    <property type="term" value="P:carbohydrate metabolic process"/>
    <property type="evidence" value="ECO:0007669"/>
    <property type="project" value="InterPro"/>
</dbReference>
<gene>
    <name evidence="2" type="ORF">N7449_006669</name>
</gene>
<dbReference type="EMBL" id="JAPQKQ010000005">
    <property type="protein sequence ID" value="KAJ5196190.1"/>
    <property type="molecule type" value="Genomic_DNA"/>
</dbReference>
<dbReference type="PANTHER" id="PTHR34987:SF6">
    <property type="entry name" value="ALPHA-L-RHAMNOSIDASE SIX-HAIRPIN GLYCOSIDASE DOMAIN-CONTAINING PROTEIN"/>
    <property type="match status" value="1"/>
</dbReference>
<dbReference type="Proteomes" id="UP001150942">
    <property type="component" value="Unassembled WGS sequence"/>
</dbReference>